<sequence>MFAGGCSEACDRTALTAASGPGSVSGGHFCFVRSSTRYESAAIVSVSWSVFQGGGGQSWLAMYAMSRPLPTPQANLGVNVWQADNSKHSEMDSKYGGTCFLFQGVGMVWEC</sequence>
<gene>
    <name evidence="1" type="ORF">BIW11_05921</name>
</gene>
<proteinExistence type="predicted"/>
<name>A0A1V9Y0P3_9ACAR</name>
<evidence type="ECO:0000313" key="2">
    <source>
        <dbReference type="Proteomes" id="UP000192247"/>
    </source>
</evidence>
<protein>
    <submittedName>
        <fullName evidence="1">Poly(U)-binding-splicing factor PUF60-like</fullName>
    </submittedName>
</protein>
<dbReference type="InParanoid" id="A0A1V9Y0P3"/>
<dbReference type="Proteomes" id="UP000192247">
    <property type="component" value="Unassembled WGS sequence"/>
</dbReference>
<organism evidence="1 2">
    <name type="scientific">Tropilaelaps mercedesae</name>
    <dbReference type="NCBI Taxonomy" id="418985"/>
    <lineage>
        <taxon>Eukaryota</taxon>
        <taxon>Metazoa</taxon>
        <taxon>Ecdysozoa</taxon>
        <taxon>Arthropoda</taxon>
        <taxon>Chelicerata</taxon>
        <taxon>Arachnida</taxon>
        <taxon>Acari</taxon>
        <taxon>Parasitiformes</taxon>
        <taxon>Mesostigmata</taxon>
        <taxon>Gamasina</taxon>
        <taxon>Dermanyssoidea</taxon>
        <taxon>Laelapidae</taxon>
        <taxon>Tropilaelaps</taxon>
    </lineage>
</organism>
<reference evidence="1 2" key="1">
    <citation type="journal article" date="2017" name="Gigascience">
        <title>Draft genome of the honey bee ectoparasitic mite, Tropilaelaps mercedesae, is shaped by the parasitic life history.</title>
        <authorList>
            <person name="Dong X."/>
            <person name="Armstrong S.D."/>
            <person name="Xia D."/>
            <person name="Makepeace B.L."/>
            <person name="Darby A.C."/>
            <person name="Kadowaki T."/>
        </authorList>
    </citation>
    <scope>NUCLEOTIDE SEQUENCE [LARGE SCALE GENOMIC DNA]</scope>
    <source>
        <strain evidence="1">Wuxi-XJTLU</strain>
    </source>
</reference>
<accession>A0A1V9Y0P3</accession>
<evidence type="ECO:0000313" key="1">
    <source>
        <dbReference type="EMBL" id="OQR79178.1"/>
    </source>
</evidence>
<keyword evidence="2" id="KW-1185">Reference proteome</keyword>
<dbReference type="AlphaFoldDB" id="A0A1V9Y0P3"/>
<comment type="caution">
    <text evidence="1">The sequence shown here is derived from an EMBL/GenBank/DDBJ whole genome shotgun (WGS) entry which is preliminary data.</text>
</comment>
<dbReference type="EMBL" id="MNPL01001415">
    <property type="protein sequence ID" value="OQR79178.1"/>
    <property type="molecule type" value="Genomic_DNA"/>
</dbReference>